<dbReference type="CDD" id="cd00180">
    <property type="entry name" value="PKc"/>
    <property type="match status" value="1"/>
</dbReference>
<feature type="repeat" description="ANK" evidence="1">
    <location>
        <begin position="425"/>
        <end position="457"/>
    </location>
</feature>
<dbReference type="InterPro" id="IPR011009">
    <property type="entry name" value="Kinase-like_dom_sf"/>
</dbReference>
<dbReference type="Gene3D" id="1.10.510.10">
    <property type="entry name" value="Transferase(Phosphotransferase) domain 1"/>
    <property type="match status" value="1"/>
</dbReference>
<dbReference type="SUPFAM" id="SSF56112">
    <property type="entry name" value="Protein kinase-like (PK-like)"/>
    <property type="match status" value="1"/>
</dbReference>
<evidence type="ECO:0000259" key="3">
    <source>
        <dbReference type="PROSITE" id="PS50011"/>
    </source>
</evidence>
<dbReference type="Pfam" id="PF00023">
    <property type="entry name" value="Ank"/>
    <property type="match status" value="3"/>
</dbReference>
<feature type="domain" description="Protein kinase" evidence="3">
    <location>
        <begin position="55"/>
        <end position="318"/>
    </location>
</feature>
<name>A0A132NMN7_GIAIN</name>
<feature type="repeat" description="ANK" evidence="1">
    <location>
        <begin position="611"/>
        <end position="643"/>
    </location>
</feature>
<dbReference type="Proteomes" id="UP000070089">
    <property type="component" value="Unassembled WGS sequence"/>
</dbReference>
<dbReference type="Pfam" id="PF12796">
    <property type="entry name" value="Ank_2"/>
    <property type="match status" value="3"/>
</dbReference>
<organism evidence="4 5">
    <name type="scientific">Giardia duodenalis assemblage B</name>
    <dbReference type="NCBI Taxonomy" id="1394984"/>
    <lineage>
        <taxon>Eukaryota</taxon>
        <taxon>Metamonada</taxon>
        <taxon>Diplomonadida</taxon>
        <taxon>Hexamitidae</taxon>
        <taxon>Giardiinae</taxon>
        <taxon>Giardia</taxon>
    </lineage>
</organism>
<protein>
    <submittedName>
        <fullName evidence="4">Kinase/ NEK</fullName>
    </submittedName>
</protein>
<comment type="caution">
    <text evidence="4">The sequence shown here is derived from an EMBL/GenBank/DDBJ whole genome shotgun (WGS) entry which is preliminary data.</text>
</comment>
<evidence type="ECO:0000313" key="4">
    <source>
        <dbReference type="EMBL" id="KWX11343.1"/>
    </source>
</evidence>
<keyword evidence="4" id="KW-0808">Transferase</keyword>
<dbReference type="SMART" id="SM00248">
    <property type="entry name" value="ANK"/>
    <property type="match status" value="9"/>
</dbReference>
<dbReference type="PROSITE" id="PS50011">
    <property type="entry name" value="PROTEIN_KINASE_DOM"/>
    <property type="match status" value="1"/>
</dbReference>
<dbReference type="GO" id="GO:0004672">
    <property type="term" value="F:protein kinase activity"/>
    <property type="evidence" value="ECO:0007669"/>
    <property type="project" value="InterPro"/>
</dbReference>
<dbReference type="InterPro" id="IPR036770">
    <property type="entry name" value="Ankyrin_rpt-contain_sf"/>
</dbReference>
<dbReference type="GO" id="GO:0005524">
    <property type="term" value="F:ATP binding"/>
    <property type="evidence" value="ECO:0007669"/>
    <property type="project" value="InterPro"/>
</dbReference>
<dbReference type="PROSITE" id="PS50088">
    <property type="entry name" value="ANK_REPEAT"/>
    <property type="match status" value="6"/>
</dbReference>
<evidence type="ECO:0000256" key="1">
    <source>
        <dbReference type="PROSITE-ProRule" id="PRU00023"/>
    </source>
</evidence>
<dbReference type="EMBL" id="JXTI01000203">
    <property type="protein sequence ID" value="KWX11343.1"/>
    <property type="molecule type" value="Genomic_DNA"/>
</dbReference>
<dbReference type="PANTHER" id="PTHR24120:SF4">
    <property type="entry name" value="GH07239P"/>
    <property type="match status" value="1"/>
</dbReference>
<evidence type="ECO:0000256" key="2">
    <source>
        <dbReference type="SAM" id="MobiDB-lite"/>
    </source>
</evidence>
<dbReference type="InterPro" id="IPR002110">
    <property type="entry name" value="Ankyrin_rpt"/>
</dbReference>
<feature type="repeat" description="ANK" evidence="1">
    <location>
        <begin position="549"/>
        <end position="581"/>
    </location>
</feature>
<dbReference type="PANTHER" id="PTHR24120">
    <property type="entry name" value="GH07239P"/>
    <property type="match status" value="1"/>
</dbReference>
<keyword evidence="4" id="KW-0418">Kinase</keyword>
<feature type="repeat" description="ANK" evidence="1">
    <location>
        <begin position="487"/>
        <end position="519"/>
    </location>
</feature>
<accession>A0A132NMN7</accession>
<sequence>MNLKLTMAISNRFYPFTLDPTEHALGGVSKGATDNFARTISTGNVLGIDLKELYEHKKEQLGTEDVCTIYSNSKLPKFTVKVVQFDGLNKDFMEFAELKLNTICGFSHPGIIRYHKVVRSGNVIFIIADYCDRDLEQFIADRRIACRSIPKELFLFILGQLTDALAYLHNPDKVDRGGHPLSSIVHRNLKPTSILLREHDNRVVITNFGLCGGDLLGSATNANDPTYMAPETLLYGDIVAASDVWNLGVIAYELATLRKPDFLGDKEPTEVFVAGWKPDLSDVTDDFIRSILEKILVLDLTERPTAKKLAHLLRIPNISIDEWGPQNTTLEDRRTSLDEPLSRANNEIAFLERELASRPTLMLEEMEESNEPEEPEEESLVEEDDSTELMRAADRNDVAEARSLVPLQGGVQMTGRTFVGEFEMRKGTALMRAAAHGHAEIVRLLVEKEGGMKDRDRWTALMWAVRNNHAGCAKLLVGKEAGMQDNNGWTALMRAAARGHTDCLKLLLERETNMKDSEGWTALIWATTHGHTDCVRLLVEKEVGMQDNEGWTALMSAAKNGHIDCLKLLLDEEGGRNNDDGETALMLAARNGYPDCVKLLVEKECGMQNTNGWTALIVAAEHGEVGCVELLLEKEGGMQKNDGTTALMWAAKNGHTDCVRLLVEKEVGMQDNEGWTALIFATQTGRIDCVRLLMKEKNLKDSKGGTALRMARLWRHHEIIALLSE</sequence>
<dbReference type="InterPro" id="IPR000719">
    <property type="entry name" value="Prot_kinase_dom"/>
</dbReference>
<keyword evidence="1" id="KW-0040">ANK repeat</keyword>
<dbReference type="VEuPathDB" id="GiardiaDB:QR46_4699"/>
<dbReference type="Gene3D" id="1.25.40.20">
    <property type="entry name" value="Ankyrin repeat-containing domain"/>
    <property type="match status" value="4"/>
</dbReference>
<feature type="repeat" description="ANK" evidence="1">
    <location>
        <begin position="580"/>
        <end position="612"/>
    </location>
</feature>
<feature type="region of interest" description="Disordered" evidence="2">
    <location>
        <begin position="364"/>
        <end position="385"/>
    </location>
</feature>
<dbReference type="AlphaFoldDB" id="A0A132NMN7"/>
<dbReference type="OrthoDB" id="194358at2759"/>
<gene>
    <name evidence="4" type="ORF">QR46_4699</name>
</gene>
<dbReference type="Pfam" id="PF00069">
    <property type="entry name" value="Pkinase"/>
    <property type="match status" value="1"/>
</dbReference>
<proteinExistence type="predicted"/>
<dbReference type="PROSITE" id="PS50297">
    <property type="entry name" value="ANK_REP_REGION"/>
    <property type="match status" value="4"/>
</dbReference>
<evidence type="ECO:0000313" key="5">
    <source>
        <dbReference type="Proteomes" id="UP000070089"/>
    </source>
</evidence>
<dbReference type="SUPFAM" id="SSF48403">
    <property type="entry name" value="Ankyrin repeat"/>
    <property type="match status" value="1"/>
</dbReference>
<reference evidence="4 5" key="1">
    <citation type="journal article" date="2015" name="Mol. Biochem. Parasitol.">
        <title>Identification of polymorphic genes for use in assemblage B genotyping assays through comparative genomics of multiple assemblage B Giardia duodenalis isolates.</title>
        <authorList>
            <person name="Wielinga C."/>
            <person name="Thompson R.C."/>
            <person name="Monis P."/>
            <person name="Ryan U."/>
        </authorList>
    </citation>
    <scope>NUCLEOTIDE SEQUENCE [LARGE SCALE GENOMIC DNA]</scope>
    <source>
        <strain evidence="4 5">BAH15c1</strain>
    </source>
</reference>
<feature type="repeat" description="ANK" evidence="1">
    <location>
        <begin position="642"/>
        <end position="674"/>
    </location>
</feature>